<name>A0A7G9Z117_9EURY</name>
<reference evidence="2" key="1">
    <citation type="submission" date="2020-06" db="EMBL/GenBank/DDBJ databases">
        <title>Unique genomic features of the anaerobic methanotrophic archaea.</title>
        <authorList>
            <person name="Chadwick G.L."/>
            <person name="Skennerton C.T."/>
            <person name="Laso-Perez R."/>
            <person name="Leu A.O."/>
            <person name="Speth D.R."/>
            <person name="Yu H."/>
            <person name="Morgan-Lang C."/>
            <person name="Hatzenpichler R."/>
            <person name="Goudeau D."/>
            <person name="Malmstrom R."/>
            <person name="Brazelton W.J."/>
            <person name="Woyke T."/>
            <person name="Hallam S.J."/>
            <person name="Tyson G.W."/>
            <person name="Wegener G."/>
            <person name="Boetius A."/>
            <person name="Orphan V."/>
        </authorList>
    </citation>
    <scope>NUCLEOTIDE SEQUENCE</scope>
</reference>
<organism evidence="2">
    <name type="scientific">Candidatus Methanophagaceae archaeon ANME-1 ERB6</name>
    <dbReference type="NCBI Taxonomy" id="2759912"/>
    <lineage>
        <taxon>Archaea</taxon>
        <taxon>Methanobacteriati</taxon>
        <taxon>Methanobacteriota</taxon>
        <taxon>Stenosarchaea group</taxon>
        <taxon>Methanomicrobia</taxon>
        <taxon>Candidatus Methanophagales</taxon>
        <taxon>Candidatus Methanophagaceae</taxon>
    </lineage>
</organism>
<gene>
    <name evidence="1" type="ORF">IEHOEKMD_00025</name>
    <name evidence="2" type="ORF">MMBEDHBC_00006</name>
</gene>
<accession>A0A7G9Z117</accession>
<sequence length="87" mass="10073">MAELVVKIPEELEKEIEEMPEEDWSEFALKAIELRAFELKLEKSRKLRHALFKALISGSKLTEEDALELGRKANEEMFAQLKEKGLV</sequence>
<dbReference type="AlphaFoldDB" id="A0A7G9Z117"/>
<evidence type="ECO:0000313" key="2">
    <source>
        <dbReference type="EMBL" id="QNO53951.1"/>
    </source>
</evidence>
<protein>
    <submittedName>
        <fullName evidence="2">Uncharacterized protein</fullName>
    </submittedName>
</protein>
<dbReference type="EMBL" id="MT631556">
    <property type="protein sequence ID" value="QNO53951.1"/>
    <property type="molecule type" value="Genomic_DNA"/>
</dbReference>
<proteinExistence type="predicted"/>
<dbReference type="EMBL" id="MT631526">
    <property type="protein sequence ID" value="QNO52954.1"/>
    <property type="molecule type" value="Genomic_DNA"/>
</dbReference>
<evidence type="ECO:0000313" key="1">
    <source>
        <dbReference type="EMBL" id="QNO52954.1"/>
    </source>
</evidence>